<dbReference type="EC" id="1.1.1.381" evidence="5"/>
<dbReference type="AlphaFoldDB" id="A0A1G8B642"/>
<evidence type="ECO:0000256" key="9">
    <source>
        <dbReference type="ARBA" id="ARBA00045650"/>
    </source>
</evidence>
<evidence type="ECO:0000256" key="2">
    <source>
        <dbReference type="ARBA" id="ARBA00023002"/>
    </source>
</evidence>
<dbReference type="PANTHER" id="PTHR43086:SF3">
    <property type="entry name" value="NADP-DEPENDENT 3-HYDROXY ACID DEHYDROGENASE YDFG"/>
    <property type="match status" value="1"/>
</dbReference>
<comment type="catalytic activity">
    <reaction evidence="3">
        <text>L-allo-threonine + NADP(+) = aminoacetone + CO2 + NADPH</text>
        <dbReference type="Rhea" id="RHEA:43524"/>
        <dbReference type="ChEBI" id="CHEBI:16526"/>
        <dbReference type="ChEBI" id="CHEBI:57783"/>
        <dbReference type="ChEBI" id="CHEBI:58320"/>
        <dbReference type="ChEBI" id="CHEBI:58349"/>
        <dbReference type="ChEBI" id="CHEBI:58585"/>
        <dbReference type="EC" id="1.1.1.381"/>
    </reaction>
</comment>
<proteinExistence type="inferred from homology"/>
<protein>
    <recommendedName>
        <fullName evidence="6">NADP-dependent 3-hydroxy acid dehydrogenase YdfG</fullName>
        <ecNumber evidence="4">1.1.1.298</ecNumber>
        <ecNumber evidence="5">1.1.1.381</ecNumber>
    </recommendedName>
    <alternativeName>
        <fullName evidence="8">L-allo-threonine dehydrogenase</fullName>
    </alternativeName>
    <alternativeName>
        <fullName evidence="7">Malonic semialdehyde reductase</fullName>
    </alternativeName>
</protein>
<evidence type="ECO:0000256" key="6">
    <source>
        <dbReference type="ARBA" id="ARBA00044065"/>
    </source>
</evidence>
<dbReference type="EC" id="1.1.1.298" evidence="4"/>
<dbReference type="GO" id="GO:0035527">
    <property type="term" value="F:3-hydroxypropionate dehydrogenase (NADP+) activity"/>
    <property type="evidence" value="ECO:0007669"/>
    <property type="project" value="UniProtKB-EC"/>
</dbReference>
<gene>
    <name evidence="12" type="ORF">SAMN05216466_108259</name>
</gene>
<dbReference type="PRINTS" id="PR00080">
    <property type="entry name" value="SDRFAMILY"/>
</dbReference>
<evidence type="ECO:0000256" key="11">
    <source>
        <dbReference type="RuleBase" id="RU000363"/>
    </source>
</evidence>
<comment type="function">
    <text evidence="9">NADP-dependent dehydrogenase with broad substrate specificity acting on 3-hydroxy acids. Catalyzes the NADP-dependent oxidation of L-allo-threonine to L-2-amino-3-keto-butyrate, which is spontaneously decarboxylated into aminoacetone. Also acts on D-threonine, L-serine, D-serine, D-3-hydroxyisobutyrate, L-3-hydroxyisobutyrate, D-glycerate and L-glycerate. Able to catalyze the reduction of the malonic semialdehyde to 3-hydroxypropionic acid. YdfG is apparently supplementing RutE, the presumed malonic semialdehyde reductase involved in pyrimidine degradation since both are able to detoxify malonic semialdehyde.</text>
</comment>
<name>A0A1G8B642_9BURK</name>
<dbReference type="Pfam" id="PF00106">
    <property type="entry name" value="adh_short"/>
    <property type="match status" value="1"/>
</dbReference>
<comment type="catalytic activity">
    <reaction evidence="10">
        <text>3-hydroxypropanoate + NADP(+) = 3-oxopropanoate + NADPH + H(+)</text>
        <dbReference type="Rhea" id="RHEA:26438"/>
        <dbReference type="ChEBI" id="CHEBI:15378"/>
        <dbReference type="ChEBI" id="CHEBI:16510"/>
        <dbReference type="ChEBI" id="CHEBI:33190"/>
        <dbReference type="ChEBI" id="CHEBI:57783"/>
        <dbReference type="ChEBI" id="CHEBI:58349"/>
        <dbReference type="EC" id="1.1.1.298"/>
    </reaction>
</comment>
<dbReference type="PROSITE" id="PS00061">
    <property type="entry name" value="ADH_SHORT"/>
    <property type="match status" value="1"/>
</dbReference>
<dbReference type="CDD" id="cd05233">
    <property type="entry name" value="SDR_c"/>
    <property type="match status" value="1"/>
</dbReference>
<comment type="similarity">
    <text evidence="1 11">Belongs to the short-chain dehydrogenases/reductases (SDR) family.</text>
</comment>
<dbReference type="PRINTS" id="PR00081">
    <property type="entry name" value="GDHRDH"/>
</dbReference>
<evidence type="ECO:0000256" key="8">
    <source>
        <dbReference type="ARBA" id="ARBA00044349"/>
    </source>
</evidence>
<evidence type="ECO:0000256" key="1">
    <source>
        <dbReference type="ARBA" id="ARBA00006484"/>
    </source>
</evidence>
<evidence type="ECO:0000256" key="3">
    <source>
        <dbReference type="ARBA" id="ARBA00043812"/>
    </source>
</evidence>
<dbReference type="Gene3D" id="3.40.50.720">
    <property type="entry name" value="NAD(P)-binding Rossmann-like Domain"/>
    <property type="match status" value="1"/>
</dbReference>
<dbReference type="Proteomes" id="UP000199706">
    <property type="component" value="Unassembled WGS sequence"/>
</dbReference>
<accession>A0A1G8B642</accession>
<evidence type="ECO:0000313" key="13">
    <source>
        <dbReference type="Proteomes" id="UP000199706"/>
    </source>
</evidence>
<evidence type="ECO:0000313" key="12">
    <source>
        <dbReference type="EMBL" id="SDH28621.1"/>
    </source>
</evidence>
<dbReference type="EMBL" id="FNCJ01000008">
    <property type="protein sequence ID" value="SDH28621.1"/>
    <property type="molecule type" value="Genomic_DNA"/>
</dbReference>
<reference evidence="12 13" key="1">
    <citation type="submission" date="2016-10" db="EMBL/GenBank/DDBJ databases">
        <authorList>
            <person name="de Groot N.N."/>
        </authorList>
    </citation>
    <scope>NUCLEOTIDE SEQUENCE [LARGE SCALE GENOMIC DNA]</scope>
    <source>
        <strain evidence="12 13">LMG 2247</strain>
    </source>
</reference>
<evidence type="ECO:0000256" key="7">
    <source>
        <dbReference type="ARBA" id="ARBA00044271"/>
    </source>
</evidence>
<dbReference type="InterPro" id="IPR002347">
    <property type="entry name" value="SDR_fam"/>
</dbReference>
<dbReference type="SUPFAM" id="SSF51735">
    <property type="entry name" value="NAD(P)-binding Rossmann-fold domains"/>
    <property type="match status" value="1"/>
</dbReference>
<dbReference type="InterPro" id="IPR036291">
    <property type="entry name" value="NAD(P)-bd_dom_sf"/>
</dbReference>
<organism evidence="12 13">
    <name type="scientific">Paraburkholderia phenazinium</name>
    <dbReference type="NCBI Taxonomy" id="60549"/>
    <lineage>
        <taxon>Bacteria</taxon>
        <taxon>Pseudomonadati</taxon>
        <taxon>Pseudomonadota</taxon>
        <taxon>Betaproteobacteria</taxon>
        <taxon>Burkholderiales</taxon>
        <taxon>Burkholderiaceae</taxon>
        <taxon>Paraburkholderia</taxon>
    </lineage>
</organism>
<dbReference type="PANTHER" id="PTHR43086">
    <property type="entry name" value="VERY-LONG-CHAIN 3-OXOOACYL-COA REDUCTASE"/>
    <property type="match status" value="1"/>
</dbReference>
<sequence length="296" mass="31438">MTLETSHYALTLRFMQTDMGRRNWRNLMNDTTHKGTALITGASSGIGAVYADRLARRGYDLILVARNRERLDALANRLTSATGRSVEVVPADLGLKADVRRVEDILRTDSSITMLVNNAGIGGAGPLLVSDVDKMEAMIELNVTALTRLSYAIAPVFVARGKGTIINIASIVAVAPEVLNGVYGGTKAFVLAFSQSLHHELGGKGIRVQAVLPGATRTEFWDIAGQPVENLPQGIVMSADDLVDAALAGLDLGEFATVPSLPDAADWEAFEAARAALGPNLSRSQPAARYGVRSAV</sequence>
<keyword evidence="2" id="KW-0560">Oxidoreductase</keyword>
<dbReference type="PIRSF" id="PIRSF000126">
    <property type="entry name" value="11-beta-HSD1"/>
    <property type="match status" value="1"/>
</dbReference>
<dbReference type="InterPro" id="IPR020904">
    <property type="entry name" value="Sc_DH/Rdtase_CS"/>
</dbReference>
<evidence type="ECO:0000256" key="5">
    <source>
        <dbReference type="ARBA" id="ARBA00044059"/>
    </source>
</evidence>
<evidence type="ECO:0000256" key="10">
    <source>
        <dbReference type="ARBA" id="ARBA00047274"/>
    </source>
</evidence>
<evidence type="ECO:0000256" key="4">
    <source>
        <dbReference type="ARBA" id="ARBA00044050"/>
    </source>
</evidence>